<dbReference type="InterPro" id="IPR034904">
    <property type="entry name" value="FSCA_dom_sf"/>
</dbReference>
<feature type="domain" description="Core" evidence="2">
    <location>
        <begin position="2"/>
        <end position="96"/>
    </location>
</feature>
<evidence type="ECO:0000259" key="1">
    <source>
        <dbReference type="Pfam" id="PF01106"/>
    </source>
</evidence>
<dbReference type="GO" id="GO:0051536">
    <property type="term" value="F:iron-sulfur cluster binding"/>
    <property type="evidence" value="ECO:0007669"/>
    <property type="project" value="InterPro"/>
</dbReference>
<name>A0A075GB14_9EURY</name>
<dbReference type="EMBL" id="KF900616">
    <property type="protein sequence ID" value="AIF01281.1"/>
    <property type="molecule type" value="Genomic_DNA"/>
</dbReference>
<dbReference type="AlphaFoldDB" id="A0A075GB14"/>
<dbReference type="InterPro" id="IPR001075">
    <property type="entry name" value="NIF_FeS_clus_asmbl_NifU_C"/>
</dbReference>
<dbReference type="SUPFAM" id="SSF89360">
    <property type="entry name" value="HesB-like domain"/>
    <property type="match status" value="1"/>
</dbReference>
<evidence type="ECO:0000313" key="3">
    <source>
        <dbReference type="EMBL" id="AIF01281.1"/>
    </source>
</evidence>
<sequence>MLTFSELARDKLAEFAANSDEENLALKISITGRSGDGFQYDLQLIPPKEQEDSDHVFEVDDWTVIISESSVPYMEGVILEFKETLMGGGFHFENPNPLWIDDVAQRVQVVIDEKVNPAIASHGGKISLVDVCDGVVVVSFGGGCQGCSAVDVTLKHGVEKMICETIPEITSISDVTDHAAGTNPFY</sequence>
<dbReference type="InterPro" id="IPR016092">
    <property type="entry name" value="ATAP"/>
</dbReference>
<dbReference type="Pfam" id="PF01106">
    <property type="entry name" value="NifU"/>
    <property type="match status" value="1"/>
</dbReference>
<dbReference type="NCBIfam" id="TIGR00049">
    <property type="entry name" value="iron-sulfur cluster assembly accessory protein"/>
    <property type="match status" value="1"/>
</dbReference>
<dbReference type="SUPFAM" id="SSF117916">
    <property type="entry name" value="Fe-S cluster assembly (FSCA) domain-like"/>
    <property type="match status" value="1"/>
</dbReference>
<evidence type="ECO:0000259" key="2">
    <source>
        <dbReference type="Pfam" id="PF01521"/>
    </source>
</evidence>
<dbReference type="PANTHER" id="PTHR11178">
    <property type="entry name" value="IRON-SULFUR CLUSTER SCAFFOLD PROTEIN NFU-RELATED"/>
    <property type="match status" value="1"/>
</dbReference>
<dbReference type="PANTHER" id="PTHR11178:SF51">
    <property type="entry name" value="FE_S BIOGENESIS PROTEIN NFUA"/>
    <property type="match status" value="1"/>
</dbReference>
<feature type="domain" description="NIF system FeS cluster assembly NifU C-terminal" evidence="1">
    <location>
        <begin position="107"/>
        <end position="172"/>
    </location>
</feature>
<proteinExistence type="predicted"/>
<dbReference type="GO" id="GO:0005506">
    <property type="term" value="F:iron ion binding"/>
    <property type="evidence" value="ECO:0007669"/>
    <property type="project" value="InterPro"/>
</dbReference>
<dbReference type="Gene3D" id="2.60.300.12">
    <property type="entry name" value="HesB-like domain"/>
    <property type="match status" value="1"/>
</dbReference>
<dbReference type="Pfam" id="PF01521">
    <property type="entry name" value="Fe-S_biosyn"/>
    <property type="match status" value="1"/>
</dbReference>
<dbReference type="InterPro" id="IPR000361">
    <property type="entry name" value="ATAP_core_dom"/>
</dbReference>
<protein>
    <submittedName>
        <fullName evidence="3">Nitrogen-fixing NifU domain-containing protein (NfuA)</fullName>
    </submittedName>
</protein>
<gene>
    <name evidence="3" type="primary">nfuA</name>
</gene>
<dbReference type="Gene3D" id="3.30.300.130">
    <property type="entry name" value="Fe-S cluster assembly (FSCA)"/>
    <property type="match status" value="1"/>
</dbReference>
<reference evidence="3" key="1">
    <citation type="journal article" date="2014" name="Genome Biol. Evol.">
        <title>Pangenome evidence for extensive interdomain horizontal transfer affecting lineage core and shell genes in uncultured planktonic thaumarchaeota and euryarchaeota.</title>
        <authorList>
            <person name="Deschamps P."/>
            <person name="Zivanovic Y."/>
            <person name="Moreira D."/>
            <person name="Rodriguez-Valera F."/>
            <person name="Lopez-Garcia P."/>
        </authorList>
    </citation>
    <scope>NUCLEOTIDE SEQUENCE</scope>
</reference>
<accession>A0A075GB14</accession>
<dbReference type="GO" id="GO:0016226">
    <property type="term" value="P:iron-sulfur cluster assembly"/>
    <property type="evidence" value="ECO:0007669"/>
    <property type="project" value="InterPro"/>
</dbReference>
<dbReference type="InterPro" id="IPR035903">
    <property type="entry name" value="HesB-like_dom_sf"/>
</dbReference>
<organism evidence="3">
    <name type="scientific">uncultured marine group II/III euryarchaeote KM3_144_H10</name>
    <dbReference type="NCBI Taxonomy" id="1457880"/>
    <lineage>
        <taxon>Archaea</taxon>
        <taxon>Methanobacteriati</taxon>
        <taxon>Methanobacteriota</taxon>
        <taxon>environmental samples</taxon>
    </lineage>
</organism>